<dbReference type="InterPro" id="IPR001492">
    <property type="entry name" value="Flagellin"/>
</dbReference>
<dbReference type="KEGG" id="ppai:E1956_03395"/>
<dbReference type="SUPFAM" id="SSF64518">
    <property type="entry name" value="Phase 1 flagellin"/>
    <property type="match status" value="2"/>
</dbReference>
<dbReference type="PANTHER" id="PTHR42792:SF2">
    <property type="entry name" value="FLAGELLIN"/>
    <property type="match status" value="1"/>
</dbReference>
<dbReference type="Pfam" id="PF00700">
    <property type="entry name" value="Flagellin_C"/>
    <property type="match status" value="1"/>
</dbReference>
<dbReference type="GO" id="GO:0005198">
    <property type="term" value="F:structural molecule activity"/>
    <property type="evidence" value="ECO:0007669"/>
    <property type="project" value="UniProtKB-UniRule"/>
</dbReference>
<dbReference type="RefSeq" id="WP_134747431.1">
    <property type="nucleotide sequence ID" value="NZ_CP038148.1"/>
</dbReference>
<evidence type="ECO:0000259" key="5">
    <source>
        <dbReference type="Pfam" id="PF00700"/>
    </source>
</evidence>
<keyword evidence="7" id="KW-0282">Flagellum</keyword>
<evidence type="ECO:0000256" key="1">
    <source>
        <dbReference type="ARBA" id="ARBA00005709"/>
    </source>
</evidence>
<comment type="similarity">
    <text evidence="1 3">Belongs to the bacterial flagellin family.</text>
</comment>
<dbReference type="AlphaFoldDB" id="A0A4P7CQQ8"/>
<dbReference type="GO" id="GO:0005576">
    <property type="term" value="C:extracellular region"/>
    <property type="evidence" value="ECO:0007669"/>
    <property type="project" value="UniProtKB-SubCell"/>
</dbReference>
<sequence length="562" mass="55738">MLGINSNINSLVAQQNLTSSGSALSQAITRLSSGKRINSAADDAAGLAISNIMQTQINGLNQGVSNANNGVSMVQTASSGLSSLTSSLQTIRQLATQASDGSMTDTDRQALQQEVAQQIQEVNRIASQTTYNGMNVLNGSLGNVSFQVGANVGQSISLNLTQNMSAAQIGTGNVQAGNTLGSFTGLSLNANGTAFAGASAAPTTTVTATADAAGDVTYKDQNGTVLETDSAASIAANTPSTNAVVLQAQAVYKAASGGTSMATNAVAAQTLNGSSVSQTGLSLNSNGSTAEITSLTNTGTTAAPVYTDQNGNTVNTGTTAGAAIVAAAMAANGGALTGGTKVSNLTLDASSGGQYSATQTTTAALTSINVQSDGNGGFTFTDQNNVALSSSAMAQIFGNATATTNSSGVTSYTFAHGGATIAADINTATGESTSNPATAAAATANLNVGSSIDALNNVGSVSNINISTQAGASAAMESIDNALNTVNNLQATLGAAQNRFTAITTTQQAQSTDLSSAQSSIQDADFAQETANLSKAQVLQQAGISVLAQANSQPQQILKLLQ</sequence>
<dbReference type="OrthoDB" id="9796789at2"/>
<keyword evidence="7" id="KW-0966">Cell projection</keyword>
<comment type="function">
    <text evidence="3">Flagellin is the subunit protein which polymerizes to form the filaments of bacterial flagella.</text>
</comment>
<keyword evidence="8" id="KW-1185">Reference proteome</keyword>
<dbReference type="PANTHER" id="PTHR42792">
    <property type="entry name" value="FLAGELLIN"/>
    <property type="match status" value="1"/>
</dbReference>
<feature type="domain" description="Flagellin N-terminal" evidence="4">
    <location>
        <begin position="4"/>
        <end position="140"/>
    </location>
</feature>
<dbReference type="InterPro" id="IPR022578">
    <property type="entry name" value="Flagellin_D2_dom"/>
</dbReference>
<dbReference type="InterPro" id="IPR046358">
    <property type="entry name" value="Flagellin_C"/>
</dbReference>
<dbReference type="Pfam" id="PF12613">
    <property type="entry name" value="FliC_D2"/>
    <property type="match status" value="1"/>
</dbReference>
<accession>A0A4P7CQQ8</accession>
<dbReference type="GO" id="GO:0009288">
    <property type="term" value="C:bacterial-type flagellum"/>
    <property type="evidence" value="ECO:0007669"/>
    <property type="project" value="UniProtKB-SubCell"/>
</dbReference>
<keyword evidence="2 3" id="KW-0975">Bacterial flagellum</keyword>
<evidence type="ECO:0000256" key="3">
    <source>
        <dbReference type="RuleBase" id="RU362073"/>
    </source>
</evidence>
<dbReference type="Gene3D" id="3.30.70.2120">
    <property type="match status" value="1"/>
</dbReference>
<comment type="subcellular location">
    <subcellularLocation>
        <location evidence="3">Secreted</location>
    </subcellularLocation>
    <subcellularLocation>
        <location evidence="3">Bacterial flagellum</location>
    </subcellularLocation>
</comment>
<gene>
    <name evidence="7" type="ORF">E1956_03395</name>
</gene>
<evidence type="ECO:0000259" key="6">
    <source>
        <dbReference type="Pfam" id="PF12613"/>
    </source>
</evidence>
<feature type="domain" description="Flagellin C-terminal" evidence="5">
    <location>
        <begin position="476"/>
        <end position="561"/>
    </location>
</feature>
<keyword evidence="7" id="KW-0969">Cilium</keyword>
<protein>
    <recommendedName>
        <fullName evidence="3">Flagellin</fullName>
    </recommendedName>
</protein>
<dbReference type="PRINTS" id="PR00207">
    <property type="entry name" value="FLAGELLIN"/>
</dbReference>
<dbReference type="Proteomes" id="UP000295727">
    <property type="component" value="Chromosome 1"/>
</dbReference>
<name>A0A4P7CQQ8_9BURK</name>
<proteinExistence type="inferred from homology"/>
<organism evidence="7 8">
    <name type="scientific">Paraburkholderia pallida</name>
    <dbReference type="NCBI Taxonomy" id="2547399"/>
    <lineage>
        <taxon>Bacteria</taxon>
        <taxon>Pseudomonadati</taxon>
        <taxon>Pseudomonadota</taxon>
        <taxon>Betaproteobacteria</taxon>
        <taxon>Burkholderiales</taxon>
        <taxon>Burkholderiaceae</taxon>
        <taxon>Paraburkholderia</taxon>
    </lineage>
</organism>
<evidence type="ECO:0000313" key="8">
    <source>
        <dbReference type="Proteomes" id="UP000295727"/>
    </source>
</evidence>
<dbReference type="Gene3D" id="1.20.1330.10">
    <property type="entry name" value="f41 fragment of flagellin, N-terminal domain"/>
    <property type="match status" value="2"/>
</dbReference>
<feature type="domain" description="Flagellin D2" evidence="6">
    <location>
        <begin position="347"/>
        <end position="447"/>
    </location>
</feature>
<evidence type="ECO:0000259" key="4">
    <source>
        <dbReference type="Pfam" id="PF00669"/>
    </source>
</evidence>
<keyword evidence="3" id="KW-0964">Secreted</keyword>
<dbReference type="EMBL" id="CP038148">
    <property type="protein sequence ID" value="QBQ96309.1"/>
    <property type="molecule type" value="Genomic_DNA"/>
</dbReference>
<evidence type="ECO:0000313" key="7">
    <source>
        <dbReference type="EMBL" id="QBQ96309.1"/>
    </source>
</evidence>
<evidence type="ECO:0000256" key="2">
    <source>
        <dbReference type="ARBA" id="ARBA00023143"/>
    </source>
</evidence>
<reference evidence="7 8" key="1">
    <citation type="submission" date="2019-03" db="EMBL/GenBank/DDBJ databases">
        <title>Paraburkholderia sp. 7MH5, isolated from subtropical forest soil.</title>
        <authorList>
            <person name="Gao Z.-H."/>
            <person name="Qiu L.-H."/>
        </authorList>
    </citation>
    <scope>NUCLEOTIDE SEQUENCE [LARGE SCALE GENOMIC DNA]</scope>
    <source>
        <strain evidence="7 8">7MH5</strain>
    </source>
</reference>
<dbReference type="InterPro" id="IPR001029">
    <property type="entry name" value="Flagellin_N"/>
</dbReference>
<dbReference type="Pfam" id="PF00669">
    <property type="entry name" value="Flagellin_N"/>
    <property type="match status" value="1"/>
</dbReference>